<evidence type="ECO:0000256" key="2">
    <source>
        <dbReference type="ARBA" id="ARBA00022679"/>
    </source>
</evidence>
<dbReference type="GO" id="GO:0016020">
    <property type="term" value="C:membrane"/>
    <property type="evidence" value="ECO:0007669"/>
    <property type="project" value="UniProtKB-SubCell"/>
</dbReference>
<feature type="transmembrane region" description="Helical" evidence="8">
    <location>
        <begin position="20"/>
        <end position="48"/>
    </location>
</feature>
<evidence type="ECO:0000313" key="11">
    <source>
        <dbReference type="Proteomes" id="UP000444174"/>
    </source>
</evidence>
<evidence type="ECO:0000256" key="1">
    <source>
        <dbReference type="ARBA" id="ARBA00004370"/>
    </source>
</evidence>
<dbReference type="SMART" id="SM00563">
    <property type="entry name" value="PlsC"/>
    <property type="match status" value="1"/>
</dbReference>
<keyword evidence="5" id="KW-0443">Lipid metabolism</keyword>
<dbReference type="PANTHER" id="PTHR23063">
    <property type="entry name" value="PHOSPHOLIPID ACYLTRANSFERASE"/>
    <property type="match status" value="1"/>
</dbReference>
<dbReference type="InterPro" id="IPR002123">
    <property type="entry name" value="Plipid/glycerol_acylTrfase"/>
</dbReference>
<comment type="subcellular location">
    <subcellularLocation>
        <location evidence="1">Membrane</location>
    </subcellularLocation>
</comment>
<dbReference type="Proteomes" id="UP000444174">
    <property type="component" value="Unassembled WGS sequence"/>
</dbReference>
<dbReference type="GO" id="GO:0006629">
    <property type="term" value="P:lipid metabolic process"/>
    <property type="evidence" value="ECO:0007669"/>
    <property type="project" value="UniProtKB-KW"/>
</dbReference>
<sequence length="274" mass="30332">MSMSWQSDTAPDPVKISALGWLLIGLRTPVIGLLVIGCLLVLILFRAVERPMFGSRRPVTSYVPKYVSRVVLWVMGFRYKVTGEGMRAPGAVVANHASWLDIFTLNAAKRIVFVSKAEVASWPGIGWLARATGTVFIERNRAKARDQALLFEAKLKAGQKLLFFPEGTSTDGCRVLPFKTTLFAPFVSDALRDHLAIQPVSVIYHAPKGAPARYYGWWADMDFGANLLKILATPRQGVIEVVFHTPLHAADFKDRKTLAAACQTAVHDGFYTRK</sequence>
<keyword evidence="11" id="KW-1185">Reference proteome</keyword>
<dbReference type="GO" id="GO:0016746">
    <property type="term" value="F:acyltransferase activity"/>
    <property type="evidence" value="ECO:0007669"/>
    <property type="project" value="UniProtKB-KW"/>
</dbReference>
<keyword evidence="2 10" id="KW-0808">Transferase</keyword>
<evidence type="ECO:0000313" key="10">
    <source>
        <dbReference type="EMBL" id="MQQ07146.1"/>
    </source>
</evidence>
<accession>A0A843Y8E5</accession>
<organism evidence="10 11">
    <name type="scientific">Tritonibacter litoralis</name>
    <dbReference type="NCBI Taxonomy" id="2662264"/>
    <lineage>
        <taxon>Bacteria</taxon>
        <taxon>Pseudomonadati</taxon>
        <taxon>Pseudomonadota</taxon>
        <taxon>Alphaproteobacteria</taxon>
        <taxon>Rhodobacterales</taxon>
        <taxon>Paracoccaceae</taxon>
        <taxon>Tritonibacter</taxon>
    </lineage>
</organism>
<dbReference type="AlphaFoldDB" id="A0A843Y8E5"/>
<feature type="domain" description="Phospholipid/glycerol acyltransferase" evidence="9">
    <location>
        <begin position="90"/>
        <end position="205"/>
    </location>
</feature>
<dbReference type="CDD" id="cd07989">
    <property type="entry name" value="LPLAT_AGPAT-like"/>
    <property type="match status" value="1"/>
</dbReference>
<evidence type="ECO:0000256" key="8">
    <source>
        <dbReference type="SAM" id="Phobius"/>
    </source>
</evidence>
<gene>
    <name evidence="10" type="ORF">GFB49_01640</name>
</gene>
<dbReference type="SUPFAM" id="SSF69593">
    <property type="entry name" value="Glycerol-3-phosphate (1)-acyltransferase"/>
    <property type="match status" value="1"/>
</dbReference>
<keyword evidence="3 8" id="KW-0812">Transmembrane</keyword>
<evidence type="ECO:0000259" key="9">
    <source>
        <dbReference type="SMART" id="SM00563"/>
    </source>
</evidence>
<evidence type="ECO:0000256" key="4">
    <source>
        <dbReference type="ARBA" id="ARBA00022989"/>
    </source>
</evidence>
<reference evidence="10 11" key="1">
    <citation type="submission" date="2019-10" db="EMBL/GenBank/DDBJ databases">
        <title>Epibacterium sp. nov., isolated from seawater.</title>
        <authorList>
            <person name="Zhang X."/>
            <person name="Li N."/>
        </authorList>
    </citation>
    <scope>NUCLEOTIDE SEQUENCE [LARGE SCALE GENOMIC DNA]</scope>
    <source>
        <strain evidence="10 11">SM1979</strain>
    </source>
</reference>
<keyword evidence="7 10" id="KW-0012">Acyltransferase</keyword>
<protein>
    <submittedName>
        <fullName evidence="10">1-acyl-sn-glycerol-3-phosphate acyltransferase</fullName>
    </submittedName>
</protein>
<keyword evidence="4 8" id="KW-1133">Transmembrane helix</keyword>
<comment type="caution">
    <text evidence="10">The sequence shown here is derived from an EMBL/GenBank/DDBJ whole genome shotgun (WGS) entry which is preliminary data.</text>
</comment>
<evidence type="ECO:0000256" key="7">
    <source>
        <dbReference type="ARBA" id="ARBA00023315"/>
    </source>
</evidence>
<name>A0A843Y8E5_9RHOB</name>
<keyword evidence="6 8" id="KW-0472">Membrane</keyword>
<evidence type="ECO:0000256" key="3">
    <source>
        <dbReference type="ARBA" id="ARBA00022692"/>
    </source>
</evidence>
<dbReference type="RefSeq" id="WP_153214058.1">
    <property type="nucleotide sequence ID" value="NZ_WIBF01000001.1"/>
</dbReference>
<evidence type="ECO:0000256" key="5">
    <source>
        <dbReference type="ARBA" id="ARBA00023098"/>
    </source>
</evidence>
<proteinExistence type="predicted"/>
<dbReference type="PANTHER" id="PTHR23063:SF52">
    <property type="entry name" value="LYSOPHOSPHATIDYLCHOLINE ACYLTRANSFERASE"/>
    <property type="match status" value="1"/>
</dbReference>
<dbReference type="Pfam" id="PF01553">
    <property type="entry name" value="Acyltransferase"/>
    <property type="match status" value="1"/>
</dbReference>
<dbReference type="EMBL" id="WIBF01000001">
    <property type="protein sequence ID" value="MQQ07146.1"/>
    <property type="molecule type" value="Genomic_DNA"/>
</dbReference>
<evidence type="ECO:0000256" key="6">
    <source>
        <dbReference type="ARBA" id="ARBA00023136"/>
    </source>
</evidence>